<evidence type="ECO:0000313" key="2">
    <source>
        <dbReference type="EMBL" id="CAD9622893.1"/>
    </source>
</evidence>
<dbReference type="AlphaFoldDB" id="A0A7S2M1X6"/>
<evidence type="ECO:0000256" key="1">
    <source>
        <dbReference type="SAM" id="MobiDB-lite"/>
    </source>
</evidence>
<sequence>MTDEGNPWISRNPKRSAPNDNAVPNINPPPSPASSSDDNKNNGIPPSLNPFLGWTQLSACHVRRPRNKRRRIQNTNNNGEPLLCVEGKAIFFLHDPRAADSNNKYEEGNNGGDDNKPWFQGRFFPSIGLSSNNGGNNNNDGSRASPTSVVSSGQQQLLSASSSTTSSWGLLAVQNAIEDECLLDDCGGYRELDLTIIRNKPTNHYRLSRPSAAATVASNNNSNKLRWVIDNVEWTGGDMMRLSTDPYSLSSAAASLPMDENGVKFEPKTLMEGDKAMYVASKYFPSLVKRLQIHNLMNEEGTDTATSSSSCDDVMVIVGDMSIVAPKSFVSPQSISMTGDSDEDGLWNDE</sequence>
<name>A0A7S2M1X6_9STRA</name>
<dbReference type="EMBL" id="HBGZ01026666">
    <property type="protein sequence ID" value="CAD9622893.1"/>
    <property type="molecule type" value="Transcribed_RNA"/>
</dbReference>
<feature type="region of interest" description="Disordered" evidence="1">
    <location>
        <begin position="1"/>
        <end position="50"/>
    </location>
</feature>
<proteinExistence type="predicted"/>
<reference evidence="2" key="1">
    <citation type="submission" date="2021-01" db="EMBL/GenBank/DDBJ databases">
        <authorList>
            <person name="Corre E."/>
            <person name="Pelletier E."/>
            <person name="Niang G."/>
            <person name="Scheremetjew M."/>
            <person name="Finn R."/>
            <person name="Kale V."/>
            <person name="Holt S."/>
            <person name="Cochrane G."/>
            <person name="Meng A."/>
            <person name="Brown T."/>
            <person name="Cohen L."/>
        </authorList>
    </citation>
    <scope>NUCLEOTIDE SEQUENCE</scope>
    <source>
        <strain evidence="2">SM1012Den-03</strain>
    </source>
</reference>
<accession>A0A7S2M1X6</accession>
<feature type="region of interest" description="Disordered" evidence="1">
    <location>
        <begin position="129"/>
        <end position="156"/>
    </location>
</feature>
<gene>
    <name evidence="2" type="ORF">SMAR0320_LOCUS18946</name>
</gene>
<organism evidence="2">
    <name type="scientific">Skeletonema marinoi</name>
    <dbReference type="NCBI Taxonomy" id="267567"/>
    <lineage>
        <taxon>Eukaryota</taxon>
        <taxon>Sar</taxon>
        <taxon>Stramenopiles</taxon>
        <taxon>Ochrophyta</taxon>
        <taxon>Bacillariophyta</taxon>
        <taxon>Coscinodiscophyceae</taxon>
        <taxon>Thalassiosirophycidae</taxon>
        <taxon>Thalassiosirales</taxon>
        <taxon>Skeletonemataceae</taxon>
        <taxon>Skeletonema</taxon>
        <taxon>Skeletonema marinoi-dohrnii complex</taxon>
    </lineage>
</organism>
<protein>
    <submittedName>
        <fullName evidence="2">Uncharacterized protein</fullName>
    </submittedName>
</protein>